<comment type="caution">
    <text evidence="1">The sequence shown here is derived from an EMBL/GenBank/DDBJ whole genome shotgun (WGS) entry which is preliminary data.</text>
</comment>
<accession>A0A821MB78</accession>
<dbReference type="AlphaFoldDB" id="A0A821MB78"/>
<keyword evidence="2" id="KW-1185">Reference proteome</keyword>
<feature type="non-terminal residue" evidence="1">
    <location>
        <position position="80"/>
    </location>
</feature>
<protein>
    <submittedName>
        <fullName evidence="1">Uncharacterized protein</fullName>
    </submittedName>
</protein>
<name>A0A821MB78_9BILA</name>
<evidence type="ECO:0000313" key="1">
    <source>
        <dbReference type="EMBL" id="CAF4765930.1"/>
    </source>
</evidence>
<gene>
    <name evidence="1" type="ORF">OVN521_LOCUS50660</name>
</gene>
<dbReference type="Proteomes" id="UP000663866">
    <property type="component" value="Unassembled WGS sequence"/>
</dbReference>
<evidence type="ECO:0000313" key="2">
    <source>
        <dbReference type="Proteomes" id="UP000663866"/>
    </source>
</evidence>
<sequence>KSEQVFICNGLCQNQPIGTQSKETTFTGDWIVVVNRAGAGRREINNANELVEGLLKAFPDQTNPYLRVWPKQFNFDDNLY</sequence>
<proteinExistence type="predicted"/>
<organism evidence="1 2">
    <name type="scientific">Rotaria magnacalcarata</name>
    <dbReference type="NCBI Taxonomy" id="392030"/>
    <lineage>
        <taxon>Eukaryota</taxon>
        <taxon>Metazoa</taxon>
        <taxon>Spiralia</taxon>
        <taxon>Gnathifera</taxon>
        <taxon>Rotifera</taxon>
        <taxon>Eurotatoria</taxon>
        <taxon>Bdelloidea</taxon>
        <taxon>Philodinida</taxon>
        <taxon>Philodinidae</taxon>
        <taxon>Rotaria</taxon>
    </lineage>
</organism>
<reference evidence="1" key="1">
    <citation type="submission" date="2021-02" db="EMBL/GenBank/DDBJ databases">
        <authorList>
            <person name="Nowell W R."/>
        </authorList>
    </citation>
    <scope>NUCLEOTIDE SEQUENCE</scope>
</reference>
<dbReference type="EMBL" id="CAJOBG010117700">
    <property type="protein sequence ID" value="CAF4765930.1"/>
    <property type="molecule type" value="Genomic_DNA"/>
</dbReference>
<feature type="non-terminal residue" evidence="1">
    <location>
        <position position="1"/>
    </location>
</feature>